<dbReference type="Pfam" id="PF11848">
    <property type="entry name" value="DUF3368"/>
    <property type="match status" value="1"/>
</dbReference>
<evidence type="ECO:0000313" key="3">
    <source>
        <dbReference type="Proteomes" id="UP000066376"/>
    </source>
</evidence>
<gene>
    <name evidence="2" type="ORF">SAMN02910297_00460</name>
    <name evidence="1" type="ORF">YLM1_0710</name>
</gene>
<organism evidence="1 3">
    <name type="scientific">Methanobrevibacter olleyae</name>
    <dbReference type="NCBI Taxonomy" id="294671"/>
    <lineage>
        <taxon>Archaea</taxon>
        <taxon>Methanobacteriati</taxon>
        <taxon>Methanobacteriota</taxon>
        <taxon>Methanomada group</taxon>
        <taxon>Methanobacteria</taxon>
        <taxon>Methanobacteriales</taxon>
        <taxon>Methanobacteriaceae</taxon>
        <taxon>Methanobrevibacter</taxon>
    </lineage>
</organism>
<dbReference type="InterPro" id="IPR029060">
    <property type="entry name" value="PIN-like_dom_sf"/>
</dbReference>
<reference evidence="3" key="2">
    <citation type="submission" date="2016-02" db="EMBL/GenBank/DDBJ databases">
        <title>The draft genome sequence of the rumen methanogen Methanobrevibacter olleyae YLM1.</title>
        <authorList>
            <consortium name="New Zealand Agricultural Greenhouse Gas Research Centre/Pastoral Greenhouse Gas Research Consortium"/>
            <person name="Kelly W.J."/>
            <person name="Li D."/>
            <person name="Lambie S.C."/>
            <person name="Attwood G.T."/>
            <person name="Altermann E."/>
            <person name="Leahy S.C."/>
        </authorList>
    </citation>
    <scope>NUCLEOTIDE SEQUENCE [LARGE SCALE GENOMIC DNA]</scope>
    <source>
        <strain evidence="3">YLM1</strain>
    </source>
</reference>
<dbReference type="Proteomes" id="UP000183442">
    <property type="component" value="Unassembled WGS sequence"/>
</dbReference>
<dbReference type="OrthoDB" id="77308at2157"/>
<dbReference type="KEGG" id="mol:YLM1_0710"/>
<evidence type="ECO:0000313" key="2">
    <source>
        <dbReference type="EMBL" id="SFL29016.1"/>
    </source>
</evidence>
<dbReference type="AlphaFoldDB" id="A0A126QZN5"/>
<dbReference type="PATRIC" id="fig|294671.3.peg.741"/>
<dbReference type="Proteomes" id="UP000066376">
    <property type="component" value="Chromosome"/>
</dbReference>
<protein>
    <submittedName>
        <fullName evidence="2">Predicted nucleic acid-binding protein, contains PIN domain</fullName>
    </submittedName>
</protein>
<keyword evidence="3" id="KW-1185">Reference proteome</keyword>
<dbReference type="SUPFAM" id="SSF88723">
    <property type="entry name" value="PIN domain-like"/>
    <property type="match status" value="1"/>
</dbReference>
<dbReference type="InterPro" id="IPR021799">
    <property type="entry name" value="PIN-like_prokaryotic"/>
</dbReference>
<reference evidence="1 3" key="1">
    <citation type="journal article" date="2016" name="Genome Announc.">
        <title>Draft Genome Sequence of the Rumen Methanogen Methanobrevibacter olleyae YLM1.</title>
        <authorList>
            <person name="Kelly W.J."/>
            <person name="Li D."/>
            <person name="Lambie S.C."/>
            <person name="Cox F."/>
            <person name="Attwood G.T."/>
            <person name="Altermann E."/>
            <person name="Leahy S.C."/>
        </authorList>
    </citation>
    <scope>NUCLEOTIDE SEQUENCE [LARGE SCALE GENOMIC DNA]</scope>
    <source>
        <strain evidence="1 3">YLM1</strain>
    </source>
</reference>
<evidence type="ECO:0000313" key="1">
    <source>
        <dbReference type="EMBL" id="AMK15267.1"/>
    </source>
</evidence>
<sequence length="174" mass="20448">MKPAFYDTDCLSCFIVINDTSILEELFDCIYLPYEVYDEFNRPNTQNLKNRVDKLIEKAFVKILDFDTDSEEYFHFMELSSEYFIDKPIGKGEAAVIAYAKKHNGIVASNNTRDVMPYVEKYNLERITTGDILVMAFENGIITEKEGNEIWSSMLKWNRWLSEKDFTSYLHKNK</sequence>
<dbReference type="RefSeq" id="WP_067146364.1">
    <property type="nucleotide sequence ID" value="NZ_CP014265.1"/>
</dbReference>
<accession>A0A126QZN5</accession>
<dbReference type="STRING" id="294671.YLM1_0710"/>
<proteinExistence type="predicted"/>
<evidence type="ECO:0000313" key="4">
    <source>
        <dbReference type="Proteomes" id="UP000183442"/>
    </source>
</evidence>
<dbReference type="EMBL" id="FOTL01000005">
    <property type="protein sequence ID" value="SFL29016.1"/>
    <property type="molecule type" value="Genomic_DNA"/>
</dbReference>
<reference evidence="4" key="4">
    <citation type="submission" date="2016-10" db="EMBL/GenBank/DDBJ databases">
        <authorList>
            <person name="Varghese N."/>
        </authorList>
    </citation>
    <scope>NUCLEOTIDE SEQUENCE [LARGE SCALE GENOMIC DNA]</scope>
    <source>
        <strain evidence="4">DSM 16632</strain>
    </source>
</reference>
<dbReference type="EMBL" id="CP014265">
    <property type="protein sequence ID" value="AMK15267.1"/>
    <property type="molecule type" value="Genomic_DNA"/>
</dbReference>
<dbReference type="GeneID" id="28489007"/>
<name>A0A126QZN5_METOL</name>
<reference evidence="2" key="3">
    <citation type="submission" date="2016-10" db="EMBL/GenBank/DDBJ databases">
        <authorList>
            <person name="de Groot N.N."/>
        </authorList>
    </citation>
    <scope>NUCLEOTIDE SEQUENCE [LARGE SCALE GENOMIC DNA]</scope>
    <source>
        <strain evidence="2">DSM 16632</strain>
    </source>
</reference>